<proteinExistence type="predicted"/>
<protein>
    <submittedName>
        <fullName evidence="1">Uncharacterized protein</fullName>
    </submittedName>
</protein>
<dbReference type="Proteomes" id="UP000596661">
    <property type="component" value="Chromosome 9"/>
</dbReference>
<evidence type="ECO:0000313" key="2">
    <source>
        <dbReference type="Proteomes" id="UP000596661"/>
    </source>
</evidence>
<dbReference type="EMBL" id="UZAU01000745">
    <property type="status" value="NOT_ANNOTATED_CDS"/>
    <property type="molecule type" value="Genomic_DNA"/>
</dbReference>
<evidence type="ECO:0000313" key="1">
    <source>
        <dbReference type="EnsemblPlants" id="cds.evm.model.09.1003"/>
    </source>
</evidence>
<reference evidence="1" key="1">
    <citation type="submission" date="2018-11" db="EMBL/GenBank/DDBJ databases">
        <authorList>
            <person name="Grassa J C."/>
        </authorList>
    </citation>
    <scope>NUCLEOTIDE SEQUENCE [LARGE SCALE GENOMIC DNA]</scope>
</reference>
<name>A0A803QD25_CANSA</name>
<sequence>MVLPIQTVIGLISPPKPLDTAQEDDIMKIACKYRIMMDNETIEVKFGIIVVFFLRHSIGESPPFGIRRVPLLRRPFHGDTSKRIE</sequence>
<organism evidence="1 2">
    <name type="scientific">Cannabis sativa</name>
    <name type="common">Hemp</name>
    <name type="synonym">Marijuana</name>
    <dbReference type="NCBI Taxonomy" id="3483"/>
    <lineage>
        <taxon>Eukaryota</taxon>
        <taxon>Viridiplantae</taxon>
        <taxon>Streptophyta</taxon>
        <taxon>Embryophyta</taxon>
        <taxon>Tracheophyta</taxon>
        <taxon>Spermatophyta</taxon>
        <taxon>Magnoliopsida</taxon>
        <taxon>eudicotyledons</taxon>
        <taxon>Gunneridae</taxon>
        <taxon>Pentapetalae</taxon>
        <taxon>rosids</taxon>
        <taxon>fabids</taxon>
        <taxon>Rosales</taxon>
        <taxon>Cannabaceae</taxon>
        <taxon>Cannabis</taxon>
    </lineage>
</organism>
<accession>A0A803QD25</accession>
<dbReference type="AlphaFoldDB" id="A0A803QD25"/>
<keyword evidence="2" id="KW-1185">Reference proteome</keyword>
<reference evidence="1" key="2">
    <citation type="submission" date="2021-03" db="UniProtKB">
        <authorList>
            <consortium name="EnsemblPlants"/>
        </authorList>
    </citation>
    <scope>IDENTIFICATION</scope>
</reference>
<dbReference type="EnsemblPlants" id="evm.model.09.1003">
    <property type="protein sequence ID" value="cds.evm.model.09.1003"/>
    <property type="gene ID" value="evm.TU.09.1003"/>
</dbReference>
<dbReference type="Gramene" id="evm.model.09.1003">
    <property type="protein sequence ID" value="cds.evm.model.09.1003"/>
    <property type="gene ID" value="evm.TU.09.1003"/>
</dbReference>